<keyword evidence="9" id="KW-1185">Reference proteome</keyword>
<comment type="function">
    <text evidence="1 7">Assembles around the rod to form the L-ring and probably protects the motor/basal body from shearing forces during rotation.</text>
</comment>
<evidence type="ECO:0000256" key="3">
    <source>
        <dbReference type="ARBA" id="ARBA00022729"/>
    </source>
</evidence>
<sequence>MNPALTRPAALAALIGLAGCTPGAVLDRDPRFSGVEMSPSSMPEVARVQVPMPPPSAPPVRARAQSASLWGGGGGDTRSFFADQRASDVGDILTIRIEIDDQARLNNSTQRSRQGGGSLGFPTFFGYGSQIDKILPGVGPDDLPQGDIVDISASQQSSGDGQIKRQESISLRVAALVVQKLPNGNLVVAGRQEVKVNEELRELRVAGIIRPEDIGRENSIDYDKIAEARISYGGRGALSRQQRRGYGEDVLDVILPY</sequence>
<name>A0A921NSK3_9RHOB</name>
<keyword evidence="6 7" id="KW-0998">Cell outer membrane</keyword>
<dbReference type="Proteomes" id="UP000698242">
    <property type="component" value="Unassembled WGS sequence"/>
</dbReference>
<evidence type="ECO:0000256" key="5">
    <source>
        <dbReference type="ARBA" id="ARBA00023143"/>
    </source>
</evidence>
<comment type="subunit">
    <text evidence="7">The basal body constitutes a major portion of the flagellar organelle and consists of four rings (L,P,S, and M) mounted on a central rod.</text>
</comment>
<keyword evidence="8" id="KW-0966">Cell projection</keyword>
<dbReference type="RefSeq" id="WP_159966537.1">
    <property type="nucleotide sequence ID" value="NZ_APKE01000036.1"/>
</dbReference>
<dbReference type="NCBIfam" id="NF001305">
    <property type="entry name" value="PRK00249.1-5"/>
    <property type="match status" value="1"/>
</dbReference>
<comment type="caution">
    <text evidence="8">The sequence shown here is derived from an EMBL/GenBank/DDBJ whole genome shotgun (WGS) entry which is preliminary data.</text>
</comment>
<keyword evidence="8" id="KW-0282">Flagellum</keyword>
<keyword evidence="8" id="KW-0969">Cilium</keyword>
<dbReference type="AlphaFoldDB" id="A0A921NSK3"/>
<dbReference type="PANTHER" id="PTHR34933:SF1">
    <property type="entry name" value="FLAGELLAR L-RING PROTEIN"/>
    <property type="match status" value="1"/>
</dbReference>
<dbReference type="GO" id="GO:0009279">
    <property type="term" value="C:cell outer membrane"/>
    <property type="evidence" value="ECO:0007669"/>
    <property type="project" value="UniProtKB-SubCell"/>
</dbReference>
<evidence type="ECO:0000256" key="7">
    <source>
        <dbReference type="HAMAP-Rule" id="MF_00415"/>
    </source>
</evidence>
<evidence type="ECO:0000256" key="1">
    <source>
        <dbReference type="ARBA" id="ARBA00002591"/>
    </source>
</evidence>
<dbReference type="OrthoDB" id="9789227at2"/>
<keyword evidence="7" id="KW-0449">Lipoprotein</keyword>
<dbReference type="GO" id="GO:0003774">
    <property type="term" value="F:cytoskeletal motor activity"/>
    <property type="evidence" value="ECO:0007669"/>
    <property type="project" value="InterPro"/>
</dbReference>
<dbReference type="GO" id="GO:0071973">
    <property type="term" value="P:bacterial-type flagellum-dependent cell motility"/>
    <property type="evidence" value="ECO:0007669"/>
    <property type="project" value="InterPro"/>
</dbReference>
<organism evidence="8 9">
    <name type="scientific">Profundibacterium mesophilum KAUST100406-0324</name>
    <dbReference type="NCBI Taxonomy" id="1037889"/>
    <lineage>
        <taxon>Bacteria</taxon>
        <taxon>Pseudomonadati</taxon>
        <taxon>Pseudomonadota</taxon>
        <taxon>Alphaproteobacteria</taxon>
        <taxon>Rhodobacterales</taxon>
        <taxon>Roseobacteraceae</taxon>
        <taxon>Profundibacterium</taxon>
    </lineage>
</organism>
<keyword evidence="3 7" id="KW-0732">Signal</keyword>
<reference evidence="8" key="1">
    <citation type="submission" date="2013-03" db="EMBL/GenBank/DDBJ databases">
        <title>Genome Sequence of the Profundibacterium mesophilum strain KAUST100406-0324T from Red Sea, a novel genus in the family Rhodobacteraceae.</title>
        <authorList>
            <person name="Essack M."/>
            <person name="Alam I."/>
            <person name="Lafi F."/>
            <person name="Alawi W."/>
            <person name="Kamanu F."/>
            <person name="Al-Suwailem A."/>
            <person name="Lee O.O."/>
            <person name="Xu Y."/>
            <person name="Bajic V."/>
            <person name="Qian P.-Y."/>
            <person name="Archer J."/>
        </authorList>
    </citation>
    <scope>NUCLEOTIDE SEQUENCE</scope>
    <source>
        <strain evidence="8">KAUST100406-0324</strain>
    </source>
</reference>
<protein>
    <recommendedName>
        <fullName evidence="7">Flagellar L-ring protein</fullName>
    </recommendedName>
    <alternativeName>
        <fullName evidence="7">Basal body L-ring protein</fullName>
    </alternativeName>
</protein>
<dbReference type="PANTHER" id="PTHR34933">
    <property type="entry name" value="FLAGELLAR L-RING PROTEIN"/>
    <property type="match status" value="1"/>
</dbReference>
<dbReference type="HAMAP" id="MF_00415">
    <property type="entry name" value="FlgH"/>
    <property type="match status" value="1"/>
</dbReference>
<comment type="subcellular location">
    <subcellularLocation>
        <location evidence="7">Cell outer membrane</location>
        <topology evidence="7">Lipid-anchor</topology>
    </subcellularLocation>
    <subcellularLocation>
        <location evidence="7">Bacterial flagellum basal body</location>
    </subcellularLocation>
</comment>
<keyword evidence="5 7" id="KW-0975">Bacterial flagellum</keyword>
<evidence type="ECO:0000256" key="2">
    <source>
        <dbReference type="ARBA" id="ARBA00006929"/>
    </source>
</evidence>
<dbReference type="PRINTS" id="PR01008">
    <property type="entry name" value="FLGLRINGFLGH"/>
</dbReference>
<dbReference type="InterPro" id="IPR000527">
    <property type="entry name" value="Flag_Lring"/>
</dbReference>
<dbReference type="Pfam" id="PF02107">
    <property type="entry name" value="FlgH"/>
    <property type="match status" value="1"/>
</dbReference>
<keyword evidence="4 7" id="KW-0472">Membrane</keyword>
<comment type="similarity">
    <text evidence="2 7">Belongs to the FlgH family.</text>
</comment>
<dbReference type="GO" id="GO:0009427">
    <property type="term" value="C:bacterial-type flagellum basal body, distal rod, L ring"/>
    <property type="evidence" value="ECO:0007669"/>
    <property type="project" value="InterPro"/>
</dbReference>
<evidence type="ECO:0000256" key="4">
    <source>
        <dbReference type="ARBA" id="ARBA00023136"/>
    </source>
</evidence>
<dbReference type="PROSITE" id="PS51257">
    <property type="entry name" value="PROKAR_LIPOPROTEIN"/>
    <property type="match status" value="1"/>
</dbReference>
<proteinExistence type="inferred from homology"/>
<evidence type="ECO:0000256" key="6">
    <source>
        <dbReference type="ARBA" id="ARBA00023237"/>
    </source>
</evidence>
<evidence type="ECO:0000313" key="9">
    <source>
        <dbReference type="Proteomes" id="UP000698242"/>
    </source>
</evidence>
<dbReference type="EMBL" id="APKE01000036">
    <property type="protein sequence ID" value="KAF0674650.1"/>
    <property type="molecule type" value="Genomic_DNA"/>
</dbReference>
<evidence type="ECO:0000313" key="8">
    <source>
        <dbReference type="EMBL" id="KAF0674650.1"/>
    </source>
</evidence>
<gene>
    <name evidence="7 8" type="primary">flgH</name>
    <name evidence="8" type="ORF">PMES_03032</name>
</gene>
<accession>A0A921NSK3</accession>